<protein>
    <submittedName>
        <fullName evidence="2">Uncharacterized protein</fullName>
    </submittedName>
</protein>
<dbReference type="PANTHER" id="PTHR37219">
    <property type="entry name" value="PROTEIN PALE CRESS, CHLOROPLASTIC"/>
    <property type="match status" value="1"/>
</dbReference>
<dbReference type="GO" id="GO:0071482">
    <property type="term" value="P:cellular response to light stimulus"/>
    <property type="evidence" value="ECO:0007669"/>
    <property type="project" value="TreeGrafter"/>
</dbReference>
<proteinExistence type="predicted"/>
<dbReference type="GO" id="GO:0009507">
    <property type="term" value="C:chloroplast"/>
    <property type="evidence" value="ECO:0007669"/>
    <property type="project" value="TreeGrafter"/>
</dbReference>
<organism evidence="2 3">
    <name type="scientific">Camellia sinensis</name>
    <name type="common">Tea plant</name>
    <name type="synonym">Thea sinensis</name>
    <dbReference type="NCBI Taxonomy" id="4442"/>
    <lineage>
        <taxon>Eukaryota</taxon>
        <taxon>Viridiplantae</taxon>
        <taxon>Streptophyta</taxon>
        <taxon>Embryophyta</taxon>
        <taxon>Tracheophyta</taxon>
        <taxon>Spermatophyta</taxon>
        <taxon>Magnoliopsida</taxon>
        <taxon>eudicotyledons</taxon>
        <taxon>Gunneridae</taxon>
        <taxon>Pentapetalae</taxon>
        <taxon>asterids</taxon>
        <taxon>Ericales</taxon>
        <taxon>Theaceae</taxon>
        <taxon>Camellia</taxon>
    </lineage>
</organism>
<dbReference type="Proteomes" id="UP000593564">
    <property type="component" value="Unassembled WGS sequence"/>
</dbReference>
<name>A0A7J7FQT4_CAMSI</name>
<evidence type="ECO:0000256" key="1">
    <source>
        <dbReference type="SAM" id="Coils"/>
    </source>
</evidence>
<keyword evidence="3" id="KW-1185">Reference proteome</keyword>
<dbReference type="GO" id="GO:0009509">
    <property type="term" value="C:chromoplast"/>
    <property type="evidence" value="ECO:0007669"/>
    <property type="project" value="TreeGrafter"/>
</dbReference>
<sequence>MAARALQLTPLPRPPSTLQTLSRIAVSSTPSKIQSSHGAVLRKTKKIEEQDLYGLPKEYYDDEWQAQQWEKTKELHQRRQEEDEEEERKIDEYREVGMRLKDYPEEEVQKARQLVSSFIKSAEEVEEKIEEAAERGELTELVLMVIWNRLDLARRDINVTCVVRGWATPANLFLGSRSFELEEVAVDAIGCWSLSIVERGQGLRRAVLLVGFEVCWLVAKMRKASVGSRDPSIYGTAYWRLP</sequence>
<reference evidence="2 3" key="2">
    <citation type="submission" date="2020-07" db="EMBL/GenBank/DDBJ databases">
        <title>Genome assembly of wild tea tree DASZ reveals pedigree and selection history of tea varieties.</title>
        <authorList>
            <person name="Zhang W."/>
        </authorList>
    </citation>
    <scope>NUCLEOTIDE SEQUENCE [LARGE SCALE GENOMIC DNA]</scope>
    <source>
        <strain evidence="3">cv. G240</strain>
        <tissue evidence="2">Leaf</tissue>
    </source>
</reference>
<gene>
    <name evidence="2" type="ORF">HYC85_031240</name>
</gene>
<dbReference type="GO" id="GO:0009537">
    <property type="term" value="C:proplastid"/>
    <property type="evidence" value="ECO:0007669"/>
    <property type="project" value="TreeGrafter"/>
</dbReference>
<comment type="caution">
    <text evidence="2">The sequence shown here is derived from an EMBL/GenBank/DDBJ whole genome shotgun (WGS) entry which is preliminary data.</text>
</comment>
<dbReference type="GO" id="GO:0009501">
    <property type="term" value="C:amyloplast"/>
    <property type="evidence" value="ECO:0007669"/>
    <property type="project" value="TreeGrafter"/>
</dbReference>
<accession>A0A7J7FQT4</accession>
<dbReference type="PANTHER" id="PTHR37219:SF1">
    <property type="entry name" value="PROTEIN PALE CRESS, CHLOROPLASTIC"/>
    <property type="match status" value="1"/>
</dbReference>
<dbReference type="GO" id="GO:0009965">
    <property type="term" value="P:leaf morphogenesis"/>
    <property type="evidence" value="ECO:0007669"/>
    <property type="project" value="TreeGrafter"/>
</dbReference>
<evidence type="ECO:0000313" key="2">
    <source>
        <dbReference type="EMBL" id="KAF5930367.1"/>
    </source>
</evidence>
<dbReference type="GO" id="GO:0010239">
    <property type="term" value="P:chloroplast mRNA processing"/>
    <property type="evidence" value="ECO:0007669"/>
    <property type="project" value="InterPro"/>
</dbReference>
<dbReference type="InterPro" id="IPR034563">
    <property type="entry name" value="PALE_CRESS"/>
</dbReference>
<reference evidence="3" key="1">
    <citation type="journal article" date="2020" name="Nat. Commun.">
        <title>Genome assembly of wild tea tree DASZ reveals pedigree and selection history of tea varieties.</title>
        <authorList>
            <person name="Zhang W."/>
            <person name="Zhang Y."/>
            <person name="Qiu H."/>
            <person name="Guo Y."/>
            <person name="Wan H."/>
            <person name="Zhang X."/>
            <person name="Scossa F."/>
            <person name="Alseekh S."/>
            <person name="Zhang Q."/>
            <person name="Wang P."/>
            <person name="Xu L."/>
            <person name="Schmidt M.H."/>
            <person name="Jia X."/>
            <person name="Li D."/>
            <person name="Zhu A."/>
            <person name="Guo F."/>
            <person name="Chen W."/>
            <person name="Ni D."/>
            <person name="Usadel B."/>
            <person name="Fernie A.R."/>
            <person name="Wen W."/>
        </authorList>
    </citation>
    <scope>NUCLEOTIDE SEQUENCE [LARGE SCALE GENOMIC DNA]</scope>
    <source>
        <strain evidence="3">cv. G240</strain>
    </source>
</reference>
<dbReference type="AlphaFoldDB" id="A0A7J7FQT4"/>
<dbReference type="GO" id="GO:0009513">
    <property type="term" value="C:etioplast"/>
    <property type="evidence" value="ECO:0007669"/>
    <property type="project" value="TreeGrafter"/>
</dbReference>
<dbReference type="EMBL" id="JACBKZ010000015">
    <property type="protein sequence ID" value="KAF5930367.1"/>
    <property type="molecule type" value="Genomic_DNA"/>
</dbReference>
<feature type="coiled-coil region" evidence="1">
    <location>
        <begin position="66"/>
        <end position="135"/>
    </location>
</feature>
<keyword evidence="1" id="KW-0175">Coiled coil</keyword>
<dbReference type="GO" id="GO:0009658">
    <property type="term" value="P:chloroplast organization"/>
    <property type="evidence" value="ECO:0007669"/>
    <property type="project" value="InterPro"/>
</dbReference>
<evidence type="ECO:0000313" key="3">
    <source>
        <dbReference type="Proteomes" id="UP000593564"/>
    </source>
</evidence>